<dbReference type="RefSeq" id="WP_035084424.1">
    <property type="nucleotide sequence ID" value="NZ_JQGC01000014.1"/>
</dbReference>
<organism evidence="2 3">
    <name type="scientific">Devosia riboflavina</name>
    <dbReference type="NCBI Taxonomy" id="46914"/>
    <lineage>
        <taxon>Bacteria</taxon>
        <taxon>Pseudomonadati</taxon>
        <taxon>Pseudomonadota</taxon>
        <taxon>Alphaproteobacteria</taxon>
        <taxon>Hyphomicrobiales</taxon>
        <taxon>Devosiaceae</taxon>
        <taxon>Devosia</taxon>
    </lineage>
</organism>
<name>A0A087M0D8_9HYPH</name>
<evidence type="ECO:0000313" key="2">
    <source>
        <dbReference type="EMBL" id="KFL30341.1"/>
    </source>
</evidence>
<reference evidence="2 3" key="1">
    <citation type="submission" date="2014-08" db="EMBL/GenBank/DDBJ databases">
        <authorList>
            <person name="Hassan Y.I."/>
            <person name="Lepp D."/>
            <person name="Zhou T."/>
        </authorList>
    </citation>
    <scope>NUCLEOTIDE SEQUENCE [LARGE SCALE GENOMIC DNA]</scope>
    <source>
        <strain evidence="2 3">IFO13584</strain>
    </source>
</reference>
<dbReference type="STRING" id="46914.JP75_15445"/>
<dbReference type="InterPro" id="IPR018687">
    <property type="entry name" value="DUF2177_membr"/>
</dbReference>
<sequence>MAGISLVTLLAAYAGAAAVFFALDFLWLSVIAIGFYRAEIGTLLLERPNFMAAGAFYLFYVAGIVGFAVVPAVSAQSWLWAVIAGVALGLIAYGTYDMTNLATLKDWSWKVSAIDLCWGGFLSGLAALAGYWAARLTA</sequence>
<evidence type="ECO:0000256" key="1">
    <source>
        <dbReference type="SAM" id="Phobius"/>
    </source>
</evidence>
<evidence type="ECO:0000313" key="3">
    <source>
        <dbReference type="Proteomes" id="UP000028981"/>
    </source>
</evidence>
<accession>A0A087M0D8</accession>
<proteinExistence type="predicted"/>
<keyword evidence="1" id="KW-0472">Membrane</keyword>
<dbReference type="EMBL" id="JQGC01000014">
    <property type="protein sequence ID" value="KFL30341.1"/>
    <property type="molecule type" value="Genomic_DNA"/>
</dbReference>
<dbReference type="OrthoDB" id="166547at2"/>
<keyword evidence="3" id="KW-1185">Reference proteome</keyword>
<protein>
    <submittedName>
        <fullName evidence="2">Membrane protein</fullName>
    </submittedName>
</protein>
<dbReference type="AlphaFoldDB" id="A0A087M0D8"/>
<feature type="transmembrane region" description="Helical" evidence="1">
    <location>
        <begin position="50"/>
        <end position="72"/>
    </location>
</feature>
<dbReference type="Proteomes" id="UP000028981">
    <property type="component" value="Unassembled WGS sequence"/>
</dbReference>
<dbReference type="Pfam" id="PF09945">
    <property type="entry name" value="DUF2177"/>
    <property type="match status" value="1"/>
</dbReference>
<comment type="caution">
    <text evidence="2">The sequence shown here is derived from an EMBL/GenBank/DDBJ whole genome shotgun (WGS) entry which is preliminary data.</text>
</comment>
<gene>
    <name evidence="2" type="ORF">JP75_15445</name>
</gene>
<feature type="transmembrane region" description="Helical" evidence="1">
    <location>
        <begin position="116"/>
        <end position="134"/>
    </location>
</feature>
<keyword evidence="1" id="KW-0812">Transmembrane</keyword>
<keyword evidence="1" id="KW-1133">Transmembrane helix</keyword>
<feature type="transmembrane region" description="Helical" evidence="1">
    <location>
        <begin position="78"/>
        <end position="96"/>
    </location>
</feature>
<feature type="transmembrane region" description="Helical" evidence="1">
    <location>
        <begin position="12"/>
        <end position="38"/>
    </location>
</feature>